<sequence length="215" mass="26035">MNCPKCNMTHLYSLSNDYFKCASCKTKFSLKKQNMDCEVIHLFCSNINAQQSAQLLKVNYRTVANRYALFRKLIAKHAQEVYEQQIHTENSYEEHYYFTQRQKNRKRKSLYEAVNIIGFYSNQTIFTLLMPKLSKSALQEHDDSFERYLSWHKLQSQNAYKTPLKVFWAYLEQNLKKYKGISEENFFYYLKECEFKYNYVLHQQIEILKNLYFKL</sequence>
<name>A0A4Q0XTE4_9BACT</name>
<gene>
    <name evidence="1" type="ORF">CRV04_02195</name>
</gene>
<dbReference type="Proteomes" id="UP000290657">
    <property type="component" value="Unassembled WGS sequence"/>
</dbReference>
<accession>A0A4Q0XTE4</accession>
<evidence type="ECO:0000313" key="2">
    <source>
        <dbReference type="Proteomes" id="UP000290657"/>
    </source>
</evidence>
<organism evidence="1 2">
    <name type="scientific">Candidatus Marinarcus aquaticus</name>
    <dbReference type="NCBI Taxonomy" id="2044504"/>
    <lineage>
        <taxon>Bacteria</taxon>
        <taxon>Pseudomonadati</taxon>
        <taxon>Campylobacterota</taxon>
        <taxon>Epsilonproteobacteria</taxon>
        <taxon>Campylobacterales</taxon>
        <taxon>Arcobacteraceae</taxon>
        <taxon>Candidatus Marinarcus</taxon>
    </lineage>
</organism>
<evidence type="ECO:0008006" key="3">
    <source>
        <dbReference type="Google" id="ProtNLM"/>
    </source>
</evidence>
<dbReference type="OrthoDB" id="5469813at2"/>
<reference evidence="1 2" key="1">
    <citation type="submission" date="2017-10" db="EMBL/GenBank/DDBJ databases">
        <title>Genomics of the genus Arcobacter.</title>
        <authorList>
            <person name="Perez-Cataluna A."/>
            <person name="Figueras M.J."/>
        </authorList>
    </citation>
    <scope>NUCLEOTIDE SEQUENCE [LARGE SCALE GENOMIC DNA]</scope>
    <source>
        <strain evidence="1 2">CECT 8987</strain>
    </source>
</reference>
<proteinExistence type="predicted"/>
<dbReference type="AlphaFoldDB" id="A0A4Q0XTE4"/>
<protein>
    <recommendedName>
        <fullName evidence="3">Transposase</fullName>
    </recommendedName>
</protein>
<dbReference type="EMBL" id="PDKN01000001">
    <property type="protein sequence ID" value="RXJ60847.1"/>
    <property type="molecule type" value="Genomic_DNA"/>
</dbReference>
<evidence type="ECO:0000313" key="1">
    <source>
        <dbReference type="EMBL" id="RXJ60847.1"/>
    </source>
</evidence>
<comment type="caution">
    <text evidence="1">The sequence shown here is derived from an EMBL/GenBank/DDBJ whole genome shotgun (WGS) entry which is preliminary data.</text>
</comment>
<keyword evidence="2" id="KW-1185">Reference proteome</keyword>